<keyword evidence="2" id="KW-1185">Reference proteome</keyword>
<dbReference type="Proteomes" id="UP001595075">
    <property type="component" value="Unassembled WGS sequence"/>
</dbReference>
<dbReference type="EMBL" id="JAZHXI010000009">
    <property type="protein sequence ID" value="KAL2067967.1"/>
    <property type="molecule type" value="Genomic_DNA"/>
</dbReference>
<comment type="caution">
    <text evidence="1">The sequence shown here is derived from an EMBL/GenBank/DDBJ whole genome shotgun (WGS) entry which is preliminary data.</text>
</comment>
<dbReference type="CDD" id="cd04301">
    <property type="entry name" value="NAT_SF"/>
    <property type="match status" value="1"/>
</dbReference>
<protein>
    <recommendedName>
        <fullName evidence="3">N-acetyltransferase domain-containing protein</fullName>
    </recommendedName>
</protein>
<organism evidence="1 2">
    <name type="scientific">Oculimacula yallundae</name>
    <dbReference type="NCBI Taxonomy" id="86028"/>
    <lineage>
        <taxon>Eukaryota</taxon>
        <taxon>Fungi</taxon>
        <taxon>Dikarya</taxon>
        <taxon>Ascomycota</taxon>
        <taxon>Pezizomycotina</taxon>
        <taxon>Leotiomycetes</taxon>
        <taxon>Helotiales</taxon>
        <taxon>Ploettnerulaceae</taxon>
        <taxon>Oculimacula</taxon>
    </lineage>
</organism>
<accession>A0ABR4CEM5</accession>
<proteinExistence type="predicted"/>
<dbReference type="Gene3D" id="3.40.630.30">
    <property type="match status" value="1"/>
</dbReference>
<evidence type="ECO:0008006" key="3">
    <source>
        <dbReference type="Google" id="ProtNLM"/>
    </source>
</evidence>
<name>A0ABR4CEM5_9HELO</name>
<evidence type="ECO:0000313" key="2">
    <source>
        <dbReference type="Proteomes" id="UP001595075"/>
    </source>
</evidence>
<dbReference type="SUPFAM" id="SSF55729">
    <property type="entry name" value="Acyl-CoA N-acyltransferases (Nat)"/>
    <property type="match status" value="1"/>
</dbReference>
<gene>
    <name evidence="1" type="ORF">VTL71DRAFT_16065</name>
</gene>
<sequence>MSNPRHNAESADQTEDMDIDSSELPADLDRHDLAIVSRDSPDWLSYIRALQETDIIILLTPVVIPRGQDTVVSDPFEPFGRALAKRHSRVRHVPYTTRNGITSTHLGFIKRGHVIILCFYVSPDRPLQNEIAETAFAVSDNKPCIIVVFRSSMDIQCIGPFPTMIHTTGYSVRTLEATAALIFGENLDLQGARPSGYSGAIPQQPGVWPVEQWDEVRDTSRVLDMWTECVSSRFAIQPQTLACLLRRPGYSKHYVVRDSSRGDILGFCATYLSYADRAGERLVASVALLFVQSANRHQGIGLSLHNHAINQLRTTRGVVRLQLGSTFPRILYGPPLGISLNEEWFRRRGWQLDRDYPGQGKIVHDLLLSFSDWRYEEDPFPPTTPSFRPCTQADMGQVLELVERTCLEQTKMGWFDQYATLMNGPNVKDVILGFADNAMVATALTYTPSCGSQISTNLPWAGQLGNDVGGVACICVHHIHPLLSQKIGFGAVFLSTLSRGLLDACVENLHNQGIKKMFIDEISEEVDTLLKLGFRKWAQYKDVWKDL</sequence>
<dbReference type="InterPro" id="IPR016181">
    <property type="entry name" value="Acyl_CoA_acyltransferase"/>
</dbReference>
<reference evidence="1 2" key="1">
    <citation type="journal article" date="2024" name="Commun. Biol.">
        <title>Comparative genomic analysis of thermophilic fungi reveals convergent evolutionary adaptations and gene losses.</title>
        <authorList>
            <person name="Steindorff A.S."/>
            <person name="Aguilar-Pontes M.V."/>
            <person name="Robinson A.J."/>
            <person name="Andreopoulos B."/>
            <person name="LaButti K."/>
            <person name="Kuo A."/>
            <person name="Mondo S."/>
            <person name="Riley R."/>
            <person name="Otillar R."/>
            <person name="Haridas S."/>
            <person name="Lipzen A."/>
            <person name="Grimwood J."/>
            <person name="Schmutz J."/>
            <person name="Clum A."/>
            <person name="Reid I.D."/>
            <person name="Moisan M.C."/>
            <person name="Butler G."/>
            <person name="Nguyen T.T.M."/>
            <person name="Dewar K."/>
            <person name="Conant G."/>
            <person name="Drula E."/>
            <person name="Henrissat B."/>
            <person name="Hansel C."/>
            <person name="Singer S."/>
            <person name="Hutchinson M.I."/>
            <person name="de Vries R.P."/>
            <person name="Natvig D.O."/>
            <person name="Powell A.J."/>
            <person name="Tsang A."/>
            <person name="Grigoriev I.V."/>
        </authorList>
    </citation>
    <scope>NUCLEOTIDE SEQUENCE [LARGE SCALE GENOMIC DNA]</scope>
    <source>
        <strain evidence="1 2">CBS 494.80</strain>
    </source>
</reference>
<evidence type="ECO:0000313" key="1">
    <source>
        <dbReference type="EMBL" id="KAL2067967.1"/>
    </source>
</evidence>